<proteinExistence type="predicted"/>
<dbReference type="AlphaFoldDB" id="A0A1N6FQ88"/>
<dbReference type="EMBL" id="FSRQ01000001">
    <property type="protein sequence ID" value="SIN97427.1"/>
    <property type="molecule type" value="Genomic_DNA"/>
</dbReference>
<dbReference type="STRING" id="59733.SAMN05421769_1508"/>
<name>A0A1N6FQ88_9FLAO</name>
<evidence type="ECO:0000313" key="2">
    <source>
        <dbReference type="EMBL" id="SIN97427.1"/>
    </source>
</evidence>
<dbReference type="InterPro" id="IPR000305">
    <property type="entry name" value="GIY-YIG_endonuc"/>
</dbReference>
<evidence type="ECO:0000259" key="1">
    <source>
        <dbReference type="PROSITE" id="PS50164"/>
    </source>
</evidence>
<feature type="domain" description="GIY-YIG" evidence="1">
    <location>
        <begin position="1"/>
        <end position="78"/>
    </location>
</feature>
<keyword evidence="3" id="KW-1185">Reference proteome</keyword>
<keyword evidence="2" id="KW-0540">Nuclease</keyword>
<dbReference type="PROSITE" id="PS50164">
    <property type="entry name" value="GIY_YIG"/>
    <property type="match status" value="1"/>
</dbReference>
<evidence type="ECO:0000313" key="3">
    <source>
        <dbReference type="Proteomes" id="UP000184782"/>
    </source>
</evidence>
<dbReference type="RefSeq" id="WP_074229655.1">
    <property type="nucleotide sequence ID" value="NZ_FSRQ01000001.1"/>
</dbReference>
<keyword evidence="2" id="KW-0255">Endonuclease</keyword>
<dbReference type="Proteomes" id="UP000184782">
    <property type="component" value="Unassembled WGS sequence"/>
</dbReference>
<dbReference type="OrthoDB" id="1203060at2"/>
<sequence>MCFCYILYSKSLDKYYVGSSSSCEDLQERLRKHLSNHKGHTSKVKDWIIVYFEEFPDKSSAYKRELQIKSWKSKIKISELIKNSNG</sequence>
<gene>
    <name evidence="2" type="ORF">SAMN05421769_1508</name>
</gene>
<dbReference type="SUPFAM" id="SSF82771">
    <property type="entry name" value="GIY-YIG endonuclease"/>
    <property type="match status" value="1"/>
</dbReference>
<keyword evidence="2" id="KW-0378">Hydrolase</keyword>
<accession>A0A1N6FQ88</accession>
<dbReference type="Pfam" id="PF01541">
    <property type="entry name" value="GIY-YIG"/>
    <property type="match status" value="1"/>
</dbReference>
<organism evidence="2 3">
    <name type="scientific">Chryseobacterium scophthalmum</name>
    <dbReference type="NCBI Taxonomy" id="59733"/>
    <lineage>
        <taxon>Bacteria</taxon>
        <taxon>Pseudomonadati</taxon>
        <taxon>Bacteroidota</taxon>
        <taxon>Flavobacteriia</taxon>
        <taxon>Flavobacteriales</taxon>
        <taxon>Weeksellaceae</taxon>
        <taxon>Chryseobacterium group</taxon>
        <taxon>Chryseobacterium</taxon>
    </lineage>
</organism>
<protein>
    <submittedName>
        <fullName evidence="2">Putative endonuclease</fullName>
    </submittedName>
</protein>
<dbReference type="GO" id="GO:0004519">
    <property type="term" value="F:endonuclease activity"/>
    <property type="evidence" value="ECO:0007669"/>
    <property type="project" value="UniProtKB-KW"/>
</dbReference>
<reference evidence="3" key="1">
    <citation type="submission" date="2016-12" db="EMBL/GenBank/DDBJ databases">
        <authorList>
            <person name="Varghese N."/>
            <person name="Submissions S."/>
        </authorList>
    </citation>
    <scope>NUCLEOTIDE SEQUENCE [LARGE SCALE GENOMIC DNA]</scope>
    <source>
        <strain evidence="3">DSM 16779</strain>
    </source>
</reference>
<dbReference type="InterPro" id="IPR035901">
    <property type="entry name" value="GIY-YIG_endonuc_sf"/>
</dbReference>
<dbReference type="Gene3D" id="3.40.1440.10">
    <property type="entry name" value="GIY-YIG endonuclease"/>
    <property type="match status" value="1"/>
</dbReference>
<dbReference type="CDD" id="cd10449">
    <property type="entry name" value="GIY-YIG_SLX1_like"/>
    <property type="match status" value="1"/>
</dbReference>